<evidence type="ECO:0000313" key="2">
    <source>
        <dbReference type="Proteomes" id="UP001058514"/>
    </source>
</evidence>
<dbReference type="EMBL" id="CP081051">
    <property type="protein sequence ID" value="UWQ41620.1"/>
    <property type="molecule type" value="Genomic_DNA"/>
</dbReference>
<reference evidence="1" key="1">
    <citation type="submission" date="2021-08" db="EMBL/GenBank/DDBJ databases">
        <authorList>
            <person name="Nwanade C."/>
            <person name="Wang M."/>
            <person name="Masoudi A."/>
            <person name="Yu Z."/>
            <person name="Liu J."/>
        </authorList>
    </citation>
    <scope>NUCLEOTIDE SEQUENCE</scope>
    <source>
        <strain evidence="1">S166</strain>
    </source>
</reference>
<dbReference type="RefSeq" id="WP_259964652.1">
    <property type="nucleotide sequence ID" value="NZ_CP081051.1"/>
</dbReference>
<sequence length="356" mass="39447">MSTQITFETVDNILDVLRSFQRGEVPTFLPDPERDISEAEAPTIKFGEAFNLIVRLPEGYSKEMPAQFLDAYHKESQRILRLIALILNGRADIKTLTADQLERYRFSVQVNEGSSEFLDNAKEVLGQALKEAMSNMSGRQTVISILGTVAIISTAWGWTTYINSKKEVRLAEIEQQERRDVIEGMQTGQTTLTDGLAEIIEIMRGAGEIGRHAADTAEAVQDDRLRAAAQTNVTEIGGLPITRDEARELRSTSRRRAEIVTIEKEMRVVDVNTADMANTSLVLEDIATGEQSKVSYSDRVLGAIVGDVAVEALRNRSTALFTLRERLLEGEIVSVEIVSARPMEDDSPADTTEVSQ</sequence>
<name>A0ABY5WJH6_9RHOB</name>
<accession>A0ABY5WJH6</accession>
<evidence type="ECO:0000313" key="1">
    <source>
        <dbReference type="EMBL" id="UWQ41620.1"/>
    </source>
</evidence>
<keyword evidence="2" id="KW-1185">Reference proteome</keyword>
<proteinExistence type="predicted"/>
<dbReference type="Proteomes" id="UP001058514">
    <property type="component" value="Chromosome"/>
</dbReference>
<protein>
    <submittedName>
        <fullName evidence="1">Uncharacterized protein</fullName>
    </submittedName>
</protein>
<gene>
    <name evidence="1" type="ORF">K3718_00600</name>
</gene>
<organism evidence="1 2">
    <name type="scientific">Leisingera aquaemixtae</name>
    <dbReference type="NCBI Taxonomy" id="1396826"/>
    <lineage>
        <taxon>Bacteria</taxon>
        <taxon>Pseudomonadati</taxon>
        <taxon>Pseudomonadota</taxon>
        <taxon>Alphaproteobacteria</taxon>
        <taxon>Rhodobacterales</taxon>
        <taxon>Roseobacteraceae</taxon>
        <taxon>Leisingera</taxon>
    </lineage>
</organism>